<keyword evidence="7" id="KW-0547">Nucleotide-binding</keyword>
<dbReference type="GO" id="GO:0005524">
    <property type="term" value="F:ATP binding"/>
    <property type="evidence" value="ECO:0007669"/>
    <property type="project" value="UniProtKB-KW"/>
</dbReference>
<dbReference type="SUPFAM" id="SSF158472">
    <property type="entry name" value="HAMP domain-like"/>
    <property type="match status" value="1"/>
</dbReference>
<dbReference type="Proteomes" id="UP000324781">
    <property type="component" value="Unassembled WGS sequence"/>
</dbReference>
<evidence type="ECO:0000256" key="3">
    <source>
        <dbReference type="ARBA" id="ARBA00012438"/>
    </source>
</evidence>
<evidence type="ECO:0000256" key="8">
    <source>
        <dbReference type="ARBA" id="ARBA00022777"/>
    </source>
</evidence>
<proteinExistence type="predicted"/>
<organism evidence="14 15">
    <name type="scientific">Thermoclostridium caenicola</name>
    <dbReference type="NCBI Taxonomy" id="659425"/>
    <lineage>
        <taxon>Bacteria</taxon>
        <taxon>Bacillati</taxon>
        <taxon>Bacillota</taxon>
        <taxon>Clostridia</taxon>
        <taxon>Eubacteriales</taxon>
        <taxon>Oscillospiraceae</taxon>
        <taxon>Thermoclostridium</taxon>
    </lineage>
</organism>
<evidence type="ECO:0000256" key="7">
    <source>
        <dbReference type="ARBA" id="ARBA00022741"/>
    </source>
</evidence>
<dbReference type="EMBL" id="FQZP01000002">
    <property type="protein sequence ID" value="SHI44600.1"/>
    <property type="molecule type" value="Genomic_DNA"/>
</dbReference>
<evidence type="ECO:0000256" key="1">
    <source>
        <dbReference type="ARBA" id="ARBA00000085"/>
    </source>
</evidence>
<feature type="transmembrane region" description="Helical" evidence="12">
    <location>
        <begin position="181"/>
        <end position="204"/>
    </location>
</feature>
<gene>
    <name evidence="14" type="ORF">SAMN05444373_100294</name>
</gene>
<keyword evidence="12" id="KW-0812">Transmembrane</keyword>
<feature type="transmembrane region" description="Helical" evidence="12">
    <location>
        <begin position="18"/>
        <end position="37"/>
    </location>
</feature>
<protein>
    <recommendedName>
        <fullName evidence="3">histidine kinase</fullName>
        <ecNumber evidence="3">2.7.13.3</ecNumber>
    </recommendedName>
</protein>
<dbReference type="EC" id="2.7.13.3" evidence="3"/>
<dbReference type="OrthoDB" id="9809348at2"/>
<dbReference type="AlphaFoldDB" id="A0A1M6B7D8"/>
<dbReference type="Pfam" id="PF00672">
    <property type="entry name" value="HAMP"/>
    <property type="match status" value="1"/>
</dbReference>
<dbReference type="PROSITE" id="PS50885">
    <property type="entry name" value="HAMP"/>
    <property type="match status" value="1"/>
</dbReference>
<dbReference type="PROSITE" id="PS51257">
    <property type="entry name" value="PROKAR_LIPOPROTEIN"/>
    <property type="match status" value="1"/>
</dbReference>
<dbReference type="PANTHER" id="PTHR45528">
    <property type="entry name" value="SENSOR HISTIDINE KINASE CPXA"/>
    <property type="match status" value="1"/>
</dbReference>
<dbReference type="GO" id="GO:0000155">
    <property type="term" value="F:phosphorelay sensor kinase activity"/>
    <property type="evidence" value="ECO:0007669"/>
    <property type="project" value="TreeGrafter"/>
</dbReference>
<keyword evidence="11 12" id="KW-0472">Membrane</keyword>
<dbReference type="RefSeq" id="WP_149677493.1">
    <property type="nucleotide sequence ID" value="NZ_FQZP01000002.1"/>
</dbReference>
<evidence type="ECO:0000259" key="13">
    <source>
        <dbReference type="PROSITE" id="PS50885"/>
    </source>
</evidence>
<keyword evidence="5" id="KW-0597">Phosphoprotein</keyword>
<dbReference type="InterPro" id="IPR003660">
    <property type="entry name" value="HAMP_dom"/>
</dbReference>
<dbReference type="GO" id="GO:0005886">
    <property type="term" value="C:plasma membrane"/>
    <property type="evidence" value="ECO:0007669"/>
    <property type="project" value="UniProtKB-SubCell"/>
</dbReference>
<feature type="domain" description="HAMP" evidence="13">
    <location>
        <begin position="208"/>
        <end position="261"/>
    </location>
</feature>
<evidence type="ECO:0000256" key="2">
    <source>
        <dbReference type="ARBA" id="ARBA00004651"/>
    </source>
</evidence>
<evidence type="ECO:0000256" key="9">
    <source>
        <dbReference type="ARBA" id="ARBA00022840"/>
    </source>
</evidence>
<dbReference type="SMART" id="SM00304">
    <property type="entry name" value="HAMP"/>
    <property type="match status" value="1"/>
</dbReference>
<keyword evidence="9" id="KW-0067">ATP-binding</keyword>
<dbReference type="PANTHER" id="PTHR45528:SF1">
    <property type="entry name" value="SENSOR HISTIDINE KINASE CPXA"/>
    <property type="match status" value="1"/>
</dbReference>
<keyword evidence="8" id="KW-0418">Kinase</keyword>
<evidence type="ECO:0000256" key="11">
    <source>
        <dbReference type="ARBA" id="ARBA00023136"/>
    </source>
</evidence>
<dbReference type="CDD" id="cd06225">
    <property type="entry name" value="HAMP"/>
    <property type="match status" value="1"/>
</dbReference>
<sequence length="337" mass="38610">MKRLIRFLTLNRIRRKLILYFMVTTLLMAVACFFSYFNARMLASGMDAIFENNQYLSEISDNVANVQSTLESYLSTSHSESLKNYYRYSASLRETGENIRGMAYGTESGLLLHDIGNMIITYLDFSDNAVNAKRGRDIEGYIQHYTEASRVYDYINLYINRLMHNQFQENTKVYTLISGRLGYIFLINLLLILAIIVFNIIFILRMTFKTTQPIISLARAADDISKGNYDVEPVSVHSDDEIGIMADAFNRMAQSIKEQVAAIREKAELESRLKEQEMQNLLMKSHLKETELQALQSQINLHFIFNTLMPARSWPCSRKPTGPICSSNALQTCSATI</sequence>
<name>A0A1M6B7D8_9FIRM</name>
<reference evidence="14 15" key="1">
    <citation type="submission" date="2016-11" db="EMBL/GenBank/DDBJ databases">
        <authorList>
            <person name="Varghese N."/>
            <person name="Submissions S."/>
        </authorList>
    </citation>
    <scope>NUCLEOTIDE SEQUENCE [LARGE SCALE GENOMIC DNA]</scope>
    <source>
        <strain evidence="14 15">DSM 19027</strain>
    </source>
</reference>
<keyword evidence="12" id="KW-1133">Transmembrane helix</keyword>
<evidence type="ECO:0000256" key="5">
    <source>
        <dbReference type="ARBA" id="ARBA00022553"/>
    </source>
</evidence>
<keyword evidence="6" id="KW-0808">Transferase</keyword>
<comment type="subcellular location">
    <subcellularLocation>
        <location evidence="2">Cell membrane</location>
        <topology evidence="2">Multi-pass membrane protein</topology>
    </subcellularLocation>
</comment>
<evidence type="ECO:0000256" key="4">
    <source>
        <dbReference type="ARBA" id="ARBA00022475"/>
    </source>
</evidence>
<evidence type="ECO:0000313" key="15">
    <source>
        <dbReference type="Proteomes" id="UP000324781"/>
    </source>
</evidence>
<evidence type="ECO:0000256" key="12">
    <source>
        <dbReference type="SAM" id="Phobius"/>
    </source>
</evidence>
<evidence type="ECO:0000256" key="6">
    <source>
        <dbReference type="ARBA" id="ARBA00022679"/>
    </source>
</evidence>
<keyword evidence="10" id="KW-0902">Two-component regulatory system</keyword>
<keyword evidence="15" id="KW-1185">Reference proteome</keyword>
<dbReference type="Gene3D" id="6.10.340.10">
    <property type="match status" value="1"/>
</dbReference>
<evidence type="ECO:0000256" key="10">
    <source>
        <dbReference type="ARBA" id="ARBA00023012"/>
    </source>
</evidence>
<comment type="catalytic activity">
    <reaction evidence="1">
        <text>ATP + protein L-histidine = ADP + protein N-phospho-L-histidine.</text>
        <dbReference type="EC" id="2.7.13.3"/>
    </reaction>
</comment>
<evidence type="ECO:0000313" key="14">
    <source>
        <dbReference type="EMBL" id="SHI44600.1"/>
    </source>
</evidence>
<accession>A0A1M6B7D8</accession>
<dbReference type="InterPro" id="IPR050398">
    <property type="entry name" value="HssS/ArlS-like"/>
</dbReference>
<keyword evidence="4" id="KW-1003">Cell membrane</keyword>